<dbReference type="Gene3D" id="1.10.1790.20">
    <property type="match status" value="1"/>
</dbReference>
<feature type="binding site" evidence="7">
    <location>
        <position position="626"/>
    </location>
    <ligand>
        <name>Mg(2+)</name>
        <dbReference type="ChEBI" id="CHEBI:18420"/>
    </ligand>
</feature>
<dbReference type="InterPro" id="IPR007066">
    <property type="entry name" value="RNA_pol_Rpb1_3"/>
</dbReference>
<keyword evidence="10" id="KW-0812">Transmembrane</keyword>
<dbReference type="EMBL" id="SORI01000004">
    <property type="protein sequence ID" value="TDY61887.1"/>
    <property type="molecule type" value="Genomic_DNA"/>
</dbReference>
<feature type="binding site" evidence="7">
    <location>
        <position position="61"/>
    </location>
    <ligand>
        <name>Zn(2+)</name>
        <dbReference type="ChEBI" id="CHEBI:29105"/>
        <label>1</label>
    </ligand>
</feature>
<dbReference type="Gene3D" id="1.10.150.390">
    <property type="match status" value="1"/>
</dbReference>
<dbReference type="EC" id="2.7.7.6" evidence="7"/>
<evidence type="ECO:0000256" key="9">
    <source>
        <dbReference type="SAM" id="MobiDB-lite"/>
    </source>
</evidence>
<evidence type="ECO:0000256" key="2">
    <source>
        <dbReference type="ARBA" id="ARBA00022679"/>
    </source>
</evidence>
<dbReference type="GO" id="GO:0006351">
    <property type="term" value="P:DNA-templated transcription"/>
    <property type="evidence" value="ECO:0007669"/>
    <property type="project" value="UniProtKB-UniRule"/>
</dbReference>
<dbReference type="GO" id="GO:0003899">
    <property type="term" value="F:DNA-directed RNA polymerase activity"/>
    <property type="evidence" value="ECO:0007669"/>
    <property type="project" value="UniProtKB-UniRule"/>
</dbReference>
<dbReference type="InterPro" id="IPR000722">
    <property type="entry name" value="RNA_pol_asu"/>
</dbReference>
<dbReference type="GO" id="GO:0000287">
    <property type="term" value="F:magnesium ion binding"/>
    <property type="evidence" value="ECO:0007669"/>
    <property type="project" value="UniProtKB-UniRule"/>
</dbReference>
<dbReference type="InterPro" id="IPR044893">
    <property type="entry name" value="RNA_pol_Rpb1_clamp_domain"/>
</dbReference>
<feature type="binding site" evidence="7">
    <location>
        <position position="79"/>
    </location>
    <ligand>
        <name>Zn(2+)</name>
        <dbReference type="ChEBI" id="CHEBI:29105"/>
        <label>1</label>
    </ligand>
</feature>
<dbReference type="GO" id="GO:0008270">
    <property type="term" value="F:zinc ion binding"/>
    <property type="evidence" value="ECO:0007669"/>
    <property type="project" value="UniProtKB-UniRule"/>
</dbReference>
<feature type="binding site" evidence="7">
    <location>
        <position position="957"/>
    </location>
    <ligand>
        <name>Zn(2+)</name>
        <dbReference type="ChEBI" id="CHEBI:29105"/>
        <label>2</label>
    </ligand>
</feature>
<keyword evidence="2 7" id="KW-0808">Transferase</keyword>
<dbReference type="OrthoDB" id="9815296at2"/>
<dbReference type="Pfam" id="PF04997">
    <property type="entry name" value="RNA_pol_Rpb1_1"/>
    <property type="match status" value="2"/>
</dbReference>
<dbReference type="GO" id="GO:0003677">
    <property type="term" value="F:DNA binding"/>
    <property type="evidence" value="ECO:0007669"/>
    <property type="project" value="UniProtKB-UniRule"/>
</dbReference>
<dbReference type="PANTHER" id="PTHR19376:SF54">
    <property type="entry name" value="DNA-DIRECTED RNA POLYMERASE SUBUNIT BETA"/>
    <property type="match status" value="1"/>
</dbReference>
<evidence type="ECO:0000256" key="6">
    <source>
        <dbReference type="ARBA" id="ARBA00048552"/>
    </source>
</evidence>
<keyword evidence="10" id="KW-1133">Transmembrane helix</keyword>
<dbReference type="SUPFAM" id="SSF64484">
    <property type="entry name" value="beta and beta-prime subunits of DNA dependent RNA-polymerase"/>
    <property type="match status" value="2"/>
</dbReference>
<keyword evidence="4 7" id="KW-0479">Metal-binding</keyword>
<comment type="function">
    <text evidence="7 8">DNA-dependent RNA polymerase catalyzes the transcription of DNA into RNA using the four ribonucleoside triphosphates as substrates.</text>
</comment>
<dbReference type="InterPro" id="IPR012754">
    <property type="entry name" value="DNA-dir_RpoC_beta_prime_bact"/>
</dbReference>
<feature type="transmembrane region" description="Helical" evidence="10">
    <location>
        <begin position="1847"/>
        <end position="1868"/>
    </location>
</feature>
<dbReference type="InterPro" id="IPR006592">
    <property type="entry name" value="RNA_pol_N"/>
</dbReference>
<dbReference type="Gene3D" id="1.10.40.90">
    <property type="match status" value="1"/>
</dbReference>
<comment type="caution">
    <text evidence="12">The sequence shown here is derived from an EMBL/GenBank/DDBJ whole genome shotgun (WGS) entry which is preliminary data.</text>
</comment>
<dbReference type="Gene3D" id="2.40.50.100">
    <property type="match status" value="1"/>
</dbReference>
<dbReference type="NCBIfam" id="TIGR02386">
    <property type="entry name" value="rpoC_TIGR"/>
    <property type="match status" value="1"/>
</dbReference>
<reference evidence="12 13" key="1">
    <citation type="submission" date="2019-03" db="EMBL/GenBank/DDBJ databases">
        <title>Genomic Encyclopedia of Type Strains, Phase IV (KMG-IV): sequencing the most valuable type-strain genomes for metagenomic binning, comparative biology and taxonomic classification.</title>
        <authorList>
            <person name="Goeker M."/>
        </authorList>
    </citation>
    <scope>NUCLEOTIDE SEQUENCE [LARGE SCALE GENOMIC DNA]</scope>
    <source>
        <strain evidence="12 13">DSM 25964</strain>
    </source>
</reference>
<dbReference type="Gene3D" id="1.10.274.100">
    <property type="entry name" value="RNA polymerase Rpb1, domain 3"/>
    <property type="match status" value="2"/>
</dbReference>
<dbReference type="InterPro" id="IPR045867">
    <property type="entry name" value="DNA-dir_RpoC_beta_prime"/>
</dbReference>
<dbReference type="Pfam" id="PF00623">
    <property type="entry name" value="RNA_pol_Rpb1_2"/>
    <property type="match status" value="1"/>
</dbReference>
<evidence type="ECO:0000256" key="10">
    <source>
        <dbReference type="SAM" id="Phobius"/>
    </source>
</evidence>
<dbReference type="InterPro" id="IPR007080">
    <property type="entry name" value="RNA_pol_Rpb1_1"/>
</dbReference>
<evidence type="ECO:0000313" key="12">
    <source>
        <dbReference type="EMBL" id="TDY61887.1"/>
    </source>
</evidence>
<evidence type="ECO:0000256" key="4">
    <source>
        <dbReference type="ARBA" id="ARBA00022723"/>
    </source>
</evidence>
<dbReference type="PANTHER" id="PTHR19376">
    <property type="entry name" value="DNA-DIRECTED RNA POLYMERASE"/>
    <property type="match status" value="1"/>
</dbReference>
<keyword evidence="3 7" id="KW-0548">Nucleotidyltransferase</keyword>
<feature type="compositionally biased region" description="Basic and acidic residues" evidence="9">
    <location>
        <begin position="1767"/>
        <end position="1802"/>
    </location>
</feature>
<keyword evidence="13" id="KW-1185">Reference proteome</keyword>
<evidence type="ECO:0000259" key="11">
    <source>
        <dbReference type="SMART" id="SM00663"/>
    </source>
</evidence>
<organism evidence="12 13">
    <name type="scientific">Aminivibrio pyruvatiphilus</name>
    <dbReference type="NCBI Taxonomy" id="1005740"/>
    <lineage>
        <taxon>Bacteria</taxon>
        <taxon>Thermotogati</taxon>
        <taxon>Synergistota</taxon>
        <taxon>Synergistia</taxon>
        <taxon>Synergistales</taxon>
        <taxon>Aminobacteriaceae</taxon>
        <taxon>Aminivibrio</taxon>
    </lineage>
</organism>
<keyword evidence="1 7" id="KW-0240">DNA-directed RNA polymerase</keyword>
<comment type="similarity">
    <text evidence="7 8">Belongs to the RNA polymerase beta' chain family.</text>
</comment>
<dbReference type="InterPro" id="IPR038120">
    <property type="entry name" value="Rpb1_funnel_sf"/>
</dbReference>
<dbReference type="Pfam" id="PF04983">
    <property type="entry name" value="RNA_pol_Rpb1_3"/>
    <property type="match status" value="1"/>
</dbReference>
<dbReference type="Gene3D" id="4.10.860.120">
    <property type="entry name" value="RNA polymerase II, clamp domain"/>
    <property type="match status" value="1"/>
</dbReference>
<evidence type="ECO:0000256" key="5">
    <source>
        <dbReference type="ARBA" id="ARBA00023163"/>
    </source>
</evidence>
<comment type="cofactor">
    <cofactor evidence="7">
        <name>Zn(2+)</name>
        <dbReference type="ChEBI" id="CHEBI:29105"/>
    </cofactor>
    <text evidence="7">Binds 2 Zn(2+) ions per subunit.</text>
</comment>
<protein>
    <recommendedName>
        <fullName evidence="7">DNA-directed RNA polymerase subunit beta'</fullName>
        <shortName evidence="7">RNAP subunit beta'</shortName>
        <ecNumber evidence="7">2.7.7.6</ecNumber>
    </recommendedName>
    <alternativeName>
        <fullName evidence="7">RNA polymerase subunit beta'</fullName>
    </alternativeName>
    <alternativeName>
        <fullName evidence="7">Transcriptase subunit beta'</fullName>
    </alternativeName>
</protein>
<keyword evidence="7" id="KW-0460">Magnesium</keyword>
<dbReference type="InterPro" id="IPR007083">
    <property type="entry name" value="RNA_pol_Rpb1_4"/>
</dbReference>
<evidence type="ECO:0000313" key="13">
    <source>
        <dbReference type="Proteomes" id="UP000295066"/>
    </source>
</evidence>
<dbReference type="HAMAP" id="MF_01322">
    <property type="entry name" value="RNApol_bact_RpoC"/>
    <property type="match status" value="1"/>
</dbReference>
<evidence type="ECO:0000256" key="1">
    <source>
        <dbReference type="ARBA" id="ARBA00022478"/>
    </source>
</evidence>
<dbReference type="Gene3D" id="2.40.40.20">
    <property type="match status" value="1"/>
</dbReference>
<evidence type="ECO:0000256" key="8">
    <source>
        <dbReference type="RuleBase" id="RU004279"/>
    </source>
</evidence>
<gene>
    <name evidence="7" type="primary">rpoC</name>
    <name evidence="12" type="ORF">C8D99_104131</name>
</gene>
<dbReference type="GO" id="GO:0000428">
    <property type="term" value="C:DNA-directed RNA polymerase complex"/>
    <property type="evidence" value="ECO:0007669"/>
    <property type="project" value="UniProtKB-KW"/>
</dbReference>
<feature type="binding site" evidence="7">
    <location>
        <position position="1038"/>
    </location>
    <ligand>
        <name>Zn(2+)</name>
        <dbReference type="ChEBI" id="CHEBI:29105"/>
        <label>2</label>
    </ligand>
</feature>
<name>A0A4R8MCF2_9BACT</name>
<dbReference type="Pfam" id="PF04998">
    <property type="entry name" value="RNA_pol_Rpb1_5"/>
    <property type="match status" value="1"/>
</dbReference>
<evidence type="ECO:0000256" key="3">
    <source>
        <dbReference type="ARBA" id="ARBA00022695"/>
    </source>
</evidence>
<evidence type="ECO:0000256" key="7">
    <source>
        <dbReference type="HAMAP-Rule" id="MF_01322"/>
    </source>
</evidence>
<feature type="binding site" evidence="7">
    <location>
        <position position="630"/>
    </location>
    <ligand>
        <name>Mg(2+)</name>
        <dbReference type="ChEBI" id="CHEBI:18420"/>
    </ligand>
</feature>
<comment type="cofactor">
    <cofactor evidence="7">
        <name>Mg(2+)</name>
        <dbReference type="ChEBI" id="CHEBI:18420"/>
    </cofactor>
    <text evidence="7">Binds 1 Mg(2+) ion per subunit.</text>
</comment>
<keyword evidence="5 7" id="KW-0804">Transcription</keyword>
<feature type="region of interest" description="Disordered" evidence="9">
    <location>
        <begin position="1767"/>
        <end position="1838"/>
    </location>
</feature>
<proteinExistence type="inferred from homology"/>
<feature type="binding site" evidence="7">
    <location>
        <position position="628"/>
    </location>
    <ligand>
        <name>Mg(2+)</name>
        <dbReference type="ChEBI" id="CHEBI:18420"/>
    </ligand>
</feature>
<feature type="binding site" evidence="7">
    <location>
        <position position="76"/>
    </location>
    <ligand>
        <name>Zn(2+)</name>
        <dbReference type="ChEBI" id="CHEBI:29105"/>
        <label>1</label>
    </ligand>
</feature>
<keyword evidence="10" id="KW-0472">Membrane</keyword>
<feature type="binding site" evidence="7">
    <location>
        <position position="1041"/>
    </location>
    <ligand>
        <name>Zn(2+)</name>
        <dbReference type="ChEBI" id="CHEBI:29105"/>
        <label>2</label>
    </ligand>
</feature>
<dbReference type="Pfam" id="PF05000">
    <property type="entry name" value="RNA_pol_Rpb1_4"/>
    <property type="match status" value="1"/>
</dbReference>
<dbReference type="Gene3D" id="1.10.132.30">
    <property type="match status" value="1"/>
</dbReference>
<accession>A0A4R8MCF2</accession>
<feature type="binding site" evidence="7">
    <location>
        <position position="1031"/>
    </location>
    <ligand>
        <name>Zn(2+)</name>
        <dbReference type="ChEBI" id="CHEBI:29105"/>
        <label>2</label>
    </ligand>
</feature>
<comment type="subunit">
    <text evidence="7">The RNAP catalytic core consists of 2 alpha, 1 beta, 1 beta' and 1 omega subunit. When a sigma factor is associated with the core the holoenzyme is formed, which can initiate transcription.</text>
</comment>
<feature type="domain" description="RNA polymerase N-terminal" evidence="11">
    <location>
        <begin position="401"/>
        <end position="680"/>
    </location>
</feature>
<dbReference type="Proteomes" id="UP000295066">
    <property type="component" value="Unassembled WGS sequence"/>
</dbReference>
<dbReference type="InterPro" id="IPR007081">
    <property type="entry name" value="RNA_pol_Rpb1_5"/>
</dbReference>
<dbReference type="SMART" id="SM00663">
    <property type="entry name" value="RPOLA_N"/>
    <property type="match status" value="1"/>
</dbReference>
<keyword evidence="7" id="KW-0862">Zinc</keyword>
<sequence>MARREILGVRVKLASPERIRELSSGEVKKPETINYRTLRPEKDGLFCERIFGPIKSYECACGKYKRSSPKFKGIICDRCGVEVTDNRVRRERMGHIELAAPVVHVWYLQGIPSRLSLLLGCTIKDLVNVVYFAPTRRREAAYKVVIEGRRIDLARKNDVLSESEVRIHSHYDPKFKAEEAFRIVTVDDVPVNEDDLLSAGQVSRFKTEYGDESFKVETAFTFVTIPDDPSCAVGAVVSASEVERHRKRHGDTFEIERAMAGNQEAFVVIAAVHLPFAKGDVLSESEFRLYSQKFPGRFTAQQEVITVEDPCYVVIEEGISPYAPADIILEREYDLCAAYDKKFRAGIGAEGVQALLEQIDLDQLGAALREEVSESTGQKKRKLIKRLQVAEDFRKSKSAAKSMILEVLPVIPPDLRPMVQLDGGRFATSDFNDLYRRVINRNNRLMIFQDLKAPEIIIRNEKRMLQEAVDALIDNGRMGKAVLGAGNRPLKSLTDLLRGKKGRFRQNPLGKRVDYSGRSVIVIGPQLKIYQCGLPKQMALELFKPFVIRQLVERGLAPNVKSAKRIIERGREEIWGILEEIIKDHPVMLNRAPTLHRLGIQAFEPVLMEGKAIRLHPMVCTAFNADFDGDQMAVHVPLSIEAQAEARLLMLSANNLLSPASGRPVMTPTQDIVLGIYYLTDMKDETAGEELPHFTDLDDVLVAFNHGAVKVDGRVKLKNSPEWGGEGNWIITSPGRVIFNSILPEGLRFVNRQLGKKDLGAILDRAYDMVNRVAMVKMLDDIKMLGYRWATRSGISFGVQSIIIPPEKMELTRQAMEEDEELKSEYNMSILTQDEYLFQKESLWSEKSRSIADSIVDHMDRVNPIRMMSDSGARGSRSQMGQMAGIRGLMSDPSGRIIDYPITANFREGMNMFEYFIVAATTRRVIADTALRTAKSGYLTRRLVDVAQDLIITDHDCGTDHGICIEPLKQDGKVMIPLSERIYGRTALDDIADPATGTVIASKGECISVETAEKIEKAGIESVWVRSPLTCGLRHGVCQVCYGMDLATRKEVPMGEAVGVVAAQSIGEPGTQLTMRTFHTGGVRLTGEDITQGLPRIEQLFEVRRPKKVAYLAGVDGRVSEVRVMEGKRKVIITSGNGESEEKTTYNIPISQNLLIKEGDEVRKSDKITEGNVDPQQMLEVEGIEAVQRALVDEIQEVYRSQGVSINNKHIEVILRKVAPVNRVKITEEGDTSFVAGDLVWTDDIDAEMAQIVKENEDNITEAVRIFSGRILRDVASQKLNEAVTRYIGVPLDEEAIRTILRPGMMISSVVVDDEEGVPVTLIVGEAAFRKQMEGMDLITPFTSSDGKEISAGTHLTLGQLGIITADDPTPLLVRDGEILEKLADGVYLAENIIVDDELIAKADRVFTAKDAARCRELNVPSIVLWHTVERVNIPDKLEESLKDKWGKPLTQAIDRDGDAIADIPQLVDASIIKGILDGSVSAIEIDGSIFSRDRFLRDLLSAKIYGKVLLESVTDRKGHVLAEAGTEVNQAVIDALADCPDLLEVVVRPIGAPRKDEKKIIQRVTFVRKLREGPKVKPFVHGITKAALATDSFLSAASFQQTAQVLAGAAVKGEIDPLEGLKENVIIGHLIPAGTGVERFRAIRVGQARALAEKAAGAGVEFFQNIKMIQMTPILRRPEEKKNPENSPISFTEEYYQDMPKASFENKKAGYPVSGSDVNPYQHFSDEEKYDEIVPMPYGSQHKEIEVTLGEKHNIADEEAHFYYAAESKRPAPETGLQEKMDENKDDSNSFQEHAQHDRPAFRPGGEDSDERVQLVSTPPDHVFSEGNGDETARDDETRKKANVKILKRVTLIILFFVVMLLGWLMLHGNVRTQGDRSRKGQGETPFFFSQKSEVYAADLEIIGYLSMGRKNGNRSFFIKQS</sequence>
<dbReference type="CDD" id="cd02655">
    <property type="entry name" value="RNAP_beta'_C"/>
    <property type="match status" value="1"/>
</dbReference>
<feature type="binding site" evidence="7">
    <location>
        <position position="59"/>
    </location>
    <ligand>
        <name>Zn(2+)</name>
        <dbReference type="ChEBI" id="CHEBI:29105"/>
        <label>1</label>
    </ligand>
</feature>
<dbReference type="RefSeq" id="WP_133956953.1">
    <property type="nucleotide sequence ID" value="NZ_SORI01000004.1"/>
</dbReference>
<dbReference type="InterPro" id="IPR042102">
    <property type="entry name" value="RNA_pol_Rpb1_3_sf"/>
</dbReference>
<dbReference type="CDD" id="cd01609">
    <property type="entry name" value="RNAP_beta'_N"/>
    <property type="match status" value="1"/>
</dbReference>
<comment type="catalytic activity">
    <reaction evidence="6 7 8">
        <text>RNA(n) + a ribonucleoside 5'-triphosphate = RNA(n+1) + diphosphate</text>
        <dbReference type="Rhea" id="RHEA:21248"/>
        <dbReference type="Rhea" id="RHEA-COMP:14527"/>
        <dbReference type="Rhea" id="RHEA-COMP:17342"/>
        <dbReference type="ChEBI" id="CHEBI:33019"/>
        <dbReference type="ChEBI" id="CHEBI:61557"/>
        <dbReference type="ChEBI" id="CHEBI:140395"/>
        <dbReference type="EC" id="2.7.7.6"/>
    </reaction>
</comment>